<accession>A0AAE3KMJ3</accession>
<dbReference type="EMBL" id="JAMTCK010000011">
    <property type="protein sequence ID" value="MCP2167678.1"/>
    <property type="molecule type" value="Genomic_DNA"/>
</dbReference>
<organism evidence="3 4">
    <name type="scientific">Goodfellowiella coeruleoviolacea</name>
    <dbReference type="NCBI Taxonomy" id="334858"/>
    <lineage>
        <taxon>Bacteria</taxon>
        <taxon>Bacillati</taxon>
        <taxon>Actinomycetota</taxon>
        <taxon>Actinomycetes</taxon>
        <taxon>Pseudonocardiales</taxon>
        <taxon>Pseudonocardiaceae</taxon>
        <taxon>Goodfellowiella</taxon>
    </lineage>
</organism>
<feature type="region of interest" description="Disordered" evidence="1">
    <location>
        <begin position="1"/>
        <end position="26"/>
    </location>
</feature>
<protein>
    <submittedName>
        <fullName evidence="3">DJ-1/PfpI family protein</fullName>
    </submittedName>
</protein>
<dbReference type="PANTHER" id="PTHR43130:SF2">
    <property type="entry name" value="DJ-1_PFPI DOMAIN-CONTAINING PROTEIN"/>
    <property type="match status" value="1"/>
</dbReference>
<comment type="caution">
    <text evidence="3">The sequence shown here is derived from an EMBL/GenBank/DDBJ whole genome shotgun (WGS) entry which is preliminary data.</text>
</comment>
<evidence type="ECO:0000313" key="3">
    <source>
        <dbReference type="EMBL" id="MCP2167678.1"/>
    </source>
</evidence>
<evidence type="ECO:0000256" key="1">
    <source>
        <dbReference type="SAM" id="MobiDB-lite"/>
    </source>
</evidence>
<dbReference type="SUPFAM" id="SSF52317">
    <property type="entry name" value="Class I glutamine amidotransferase-like"/>
    <property type="match status" value="1"/>
</dbReference>
<feature type="domain" description="DJ-1/PfpI" evidence="2">
    <location>
        <begin position="31"/>
        <end position="189"/>
    </location>
</feature>
<dbReference type="InterPro" id="IPR052158">
    <property type="entry name" value="INH-QAR"/>
</dbReference>
<dbReference type="InterPro" id="IPR002818">
    <property type="entry name" value="DJ-1/PfpI"/>
</dbReference>
<dbReference type="InterPro" id="IPR029062">
    <property type="entry name" value="Class_I_gatase-like"/>
</dbReference>
<dbReference type="Gene3D" id="3.40.50.880">
    <property type="match status" value="1"/>
</dbReference>
<dbReference type="PANTHER" id="PTHR43130">
    <property type="entry name" value="ARAC-FAMILY TRANSCRIPTIONAL REGULATOR"/>
    <property type="match status" value="1"/>
</dbReference>
<gene>
    <name evidence="3" type="ORF">LX83_004551</name>
</gene>
<dbReference type="RefSeq" id="WP_253774787.1">
    <property type="nucleotide sequence ID" value="NZ_JAMTCK010000011.1"/>
</dbReference>
<dbReference type="AlphaFoldDB" id="A0AAE3KMJ3"/>
<evidence type="ECO:0000259" key="2">
    <source>
        <dbReference type="Pfam" id="PF01965"/>
    </source>
</evidence>
<evidence type="ECO:0000313" key="4">
    <source>
        <dbReference type="Proteomes" id="UP001206128"/>
    </source>
</evidence>
<reference evidence="3" key="1">
    <citation type="submission" date="2022-06" db="EMBL/GenBank/DDBJ databases">
        <title>Genomic Encyclopedia of Archaeal and Bacterial Type Strains, Phase II (KMG-II): from individual species to whole genera.</title>
        <authorList>
            <person name="Goeker M."/>
        </authorList>
    </citation>
    <scope>NUCLEOTIDE SEQUENCE</scope>
    <source>
        <strain evidence="3">DSM 43935</strain>
    </source>
</reference>
<dbReference type="GO" id="GO:0006355">
    <property type="term" value="P:regulation of DNA-templated transcription"/>
    <property type="evidence" value="ECO:0007669"/>
    <property type="project" value="TreeGrafter"/>
</dbReference>
<keyword evidence="4" id="KW-1185">Reference proteome</keyword>
<name>A0AAE3KMJ3_9PSEU</name>
<dbReference type="Proteomes" id="UP001206128">
    <property type="component" value="Unassembled WGS sequence"/>
</dbReference>
<dbReference type="Pfam" id="PF01965">
    <property type="entry name" value="DJ-1_PfpI"/>
    <property type="match status" value="1"/>
</dbReference>
<sequence>MDRRNPAPATEFGPGPGADGPPAGPRGASLRVHVVLYDGVEEQDFVGPVTVFGTVENITQTFVSVAGPRTVHTASGMGIVVSAPWSPRSADVVVVPGGGFGPGSGVDRQIRDGVLPEALADARRPGLVLLGVCTGSLLLAAAGLTAGRPCTTHHVAVAELRARGGNVVGGRVVDDGDLVTSGGVTSGLDAGLWLTERFFGPQTALFAEMVLEYERRGTVWRSPCPDRG</sequence>
<proteinExistence type="predicted"/>